<sequence length="254" mass="27998">MAAVQANMTLSQQDKMYQANCVIVSTGFGQNSTSSVIQSKRALAPAPERNTVLITNNGDIRCKRKIQFMPHGGPPMQPASVARRNARERNRVKQVNNGFAALRQHIPSNVLAAFAPQGNATPRGANKKLSKVETLKMAVEYIRSLQQMLEDHEAEISAKSTVSDNNSINSENRYYTNSPDEISQQYTTYPLILPTPPASESSASPTPSHTSEGSSPTVFTSTAVYKQYGYDNYEPHSPEDEELLDAIFSWQQNS</sequence>
<accession>A0A8K0D1P1</accession>
<feature type="domain" description="BHLH" evidence="4">
    <location>
        <begin position="79"/>
        <end position="145"/>
    </location>
</feature>
<evidence type="ECO:0000313" key="6">
    <source>
        <dbReference type="Proteomes" id="UP000801492"/>
    </source>
</evidence>
<feature type="compositionally biased region" description="Polar residues" evidence="3">
    <location>
        <begin position="158"/>
        <end position="179"/>
    </location>
</feature>
<dbReference type="CDD" id="cd19744">
    <property type="entry name" value="bHLH_TS_dAS-C_like"/>
    <property type="match status" value="1"/>
</dbReference>
<dbReference type="InterPro" id="IPR036638">
    <property type="entry name" value="HLH_DNA-bd_sf"/>
</dbReference>
<keyword evidence="6" id="KW-1185">Reference proteome</keyword>
<dbReference type="SUPFAM" id="SSF47459">
    <property type="entry name" value="HLH, helix-loop-helix DNA-binding domain"/>
    <property type="match status" value="1"/>
</dbReference>
<dbReference type="GO" id="GO:0030182">
    <property type="term" value="P:neuron differentiation"/>
    <property type="evidence" value="ECO:0007669"/>
    <property type="project" value="TreeGrafter"/>
</dbReference>
<feature type="region of interest" description="Disordered" evidence="3">
    <location>
        <begin position="193"/>
        <end position="218"/>
    </location>
</feature>
<proteinExistence type="predicted"/>
<organism evidence="5 6">
    <name type="scientific">Ignelater luminosus</name>
    <name type="common">Cucubano</name>
    <name type="synonym">Pyrophorus luminosus</name>
    <dbReference type="NCBI Taxonomy" id="2038154"/>
    <lineage>
        <taxon>Eukaryota</taxon>
        <taxon>Metazoa</taxon>
        <taxon>Ecdysozoa</taxon>
        <taxon>Arthropoda</taxon>
        <taxon>Hexapoda</taxon>
        <taxon>Insecta</taxon>
        <taxon>Pterygota</taxon>
        <taxon>Neoptera</taxon>
        <taxon>Endopterygota</taxon>
        <taxon>Coleoptera</taxon>
        <taxon>Polyphaga</taxon>
        <taxon>Elateriformia</taxon>
        <taxon>Elateroidea</taxon>
        <taxon>Elateridae</taxon>
        <taxon>Agrypninae</taxon>
        <taxon>Pyrophorini</taxon>
        <taxon>Ignelater</taxon>
    </lineage>
</organism>
<name>A0A8K0D1P1_IGNLU</name>
<dbReference type="GO" id="GO:0090575">
    <property type="term" value="C:RNA polymerase II transcription regulator complex"/>
    <property type="evidence" value="ECO:0007669"/>
    <property type="project" value="TreeGrafter"/>
</dbReference>
<dbReference type="OrthoDB" id="5976910at2759"/>
<evidence type="ECO:0000256" key="2">
    <source>
        <dbReference type="ARBA" id="ARBA00022902"/>
    </source>
</evidence>
<evidence type="ECO:0000313" key="5">
    <source>
        <dbReference type="EMBL" id="KAF2894873.1"/>
    </source>
</evidence>
<dbReference type="Proteomes" id="UP000801492">
    <property type="component" value="Unassembled WGS sequence"/>
</dbReference>
<dbReference type="EMBL" id="VTPC01006502">
    <property type="protein sequence ID" value="KAF2894873.1"/>
    <property type="molecule type" value="Genomic_DNA"/>
</dbReference>
<feature type="compositionally biased region" description="Low complexity" evidence="3">
    <location>
        <begin position="193"/>
        <end position="212"/>
    </location>
</feature>
<dbReference type="GO" id="GO:0050767">
    <property type="term" value="P:regulation of neurogenesis"/>
    <property type="evidence" value="ECO:0007669"/>
    <property type="project" value="TreeGrafter"/>
</dbReference>
<dbReference type="AlphaFoldDB" id="A0A8K0D1P1"/>
<dbReference type="GO" id="GO:0045944">
    <property type="term" value="P:positive regulation of transcription by RNA polymerase II"/>
    <property type="evidence" value="ECO:0007669"/>
    <property type="project" value="TreeGrafter"/>
</dbReference>
<keyword evidence="1" id="KW-0217">Developmental protein</keyword>
<reference evidence="5" key="1">
    <citation type="submission" date="2019-08" db="EMBL/GenBank/DDBJ databases">
        <title>The genome of the North American firefly Photinus pyralis.</title>
        <authorList>
            <consortium name="Photinus pyralis genome working group"/>
            <person name="Fallon T.R."/>
            <person name="Sander Lower S.E."/>
            <person name="Weng J.-K."/>
        </authorList>
    </citation>
    <scope>NUCLEOTIDE SEQUENCE</scope>
    <source>
        <strain evidence="5">TRF0915ILg1</strain>
        <tissue evidence="5">Whole body</tissue>
    </source>
</reference>
<dbReference type="InterPro" id="IPR011598">
    <property type="entry name" value="bHLH_dom"/>
</dbReference>
<dbReference type="SMART" id="SM00353">
    <property type="entry name" value="HLH"/>
    <property type="match status" value="1"/>
</dbReference>
<dbReference type="GO" id="GO:0000981">
    <property type="term" value="F:DNA-binding transcription factor activity, RNA polymerase II-specific"/>
    <property type="evidence" value="ECO:0007669"/>
    <property type="project" value="TreeGrafter"/>
</dbReference>
<evidence type="ECO:0000259" key="4">
    <source>
        <dbReference type="PROSITE" id="PS50888"/>
    </source>
</evidence>
<dbReference type="InterPro" id="IPR015660">
    <property type="entry name" value="MASH1/Ascl1a-like"/>
</dbReference>
<evidence type="ECO:0000256" key="1">
    <source>
        <dbReference type="ARBA" id="ARBA00022473"/>
    </source>
</evidence>
<dbReference type="GO" id="GO:0046983">
    <property type="term" value="F:protein dimerization activity"/>
    <property type="evidence" value="ECO:0007669"/>
    <property type="project" value="InterPro"/>
</dbReference>
<feature type="region of interest" description="Disordered" evidence="3">
    <location>
        <begin position="157"/>
        <end position="179"/>
    </location>
</feature>
<evidence type="ECO:0000256" key="3">
    <source>
        <dbReference type="SAM" id="MobiDB-lite"/>
    </source>
</evidence>
<dbReference type="Pfam" id="PF00010">
    <property type="entry name" value="HLH"/>
    <property type="match status" value="1"/>
</dbReference>
<dbReference type="PANTHER" id="PTHR13935:SF153">
    <property type="entry name" value="ACHAETE-SCUTE FAMILY BHLH TRANSCRIPTION FACTOR 1"/>
    <property type="match status" value="1"/>
</dbReference>
<protein>
    <recommendedName>
        <fullName evidence="4">BHLH domain-containing protein</fullName>
    </recommendedName>
</protein>
<comment type="caution">
    <text evidence="5">The sequence shown here is derived from an EMBL/GenBank/DDBJ whole genome shotgun (WGS) entry which is preliminary data.</text>
</comment>
<dbReference type="PROSITE" id="PS50888">
    <property type="entry name" value="BHLH"/>
    <property type="match status" value="1"/>
</dbReference>
<keyword evidence="2" id="KW-0524">Neurogenesis</keyword>
<dbReference type="Gene3D" id="4.10.280.10">
    <property type="entry name" value="Helix-loop-helix DNA-binding domain"/>
    <property type="match status" value="1"/>
</dbReference>
<gene>
    <name evidence="5" type="ORF">ILUMI_11301</name>
</gene>
<dbReference type="PANTHER" id="PTHR13935">
    <property type="entry name" value="ACHAETE-SCUTE TRANSCRIPTION FACTOR-RELATED"/>
    <property type="match status" value="1"/>
</dbReference>
<dbReference type="GO" id="GO:0007423">
    <property type="term" value="P:sensory organ development"/>
    <property type="evidence" value="ECO:0007669"/>
    <property type="project" value="TreeGrafter"/>
</dbReference>
<dbReference type="GO" id="GO:0000977">
    <property type="term" value="F:RNA polymerase II transcription regulatory region sequence-specific DNA binding"/>
    <property type="evidence" value="ECO:0007669"/>
    <property type="project" value="TreeGrafter"/>
</dbReference>